<proteinExistence type="predicted"/>
<reference evidence="2" key="1">
    <citation type="journal article" date="2019" name="Int. J. Syst. Evol. Microbiol.">
        <title>The Global Catalogue of Microorganisms (GCM) 10K type strain sequencing project: providing services to taxonomists for standard genome sequencing and annotation.</title>
        <authorList>
            <consortium name="The Broad Institute Genomics Platform"/>
            <consortium name="The Broad Institute Genome Sequencing Center for Infectious Disease"/>
            <person name="Wu L."/>
            <person name="Ma J."/>
        </authorList>
    </citation>
    <scope>NUCLEOTIDE SEQUENCE [LARGE SCALE GENOMIC DNA]</scope>
    <source>
        <strain evidence="2">NCAIM B.02333</strain>
    </source>
</reference>
<evidence type="ECO:0000313" key="2">
    <source>
        <dbReference type="Proteomes" id="UP001595685"/>
    </source>
</evidence>
<gene>
    <name evidence="1" type="ORF">ACFOLH_09845</name>
</gene>
<dbReference type="EMBL" id="JBHRWW010000005">
    <property type="protein sequence ID" value="MFC3688642.1"/>
    <property type="molecule type" value="Genomic_DNA"/>
</dbReference>
<evidence type="ECO:0000313" key="1">
    <source>
        <dbReference type="EMBL" id="MFC3688642.1"/>
    </source>
</evidence>
<comment type="caution">
    <text evidence="1">The sequence shown here is derived from an EMBL/GenBank/DDBJ whole genome shotgun (WGS) entry which is preliminary data.</text>
</comment>
<organism evidence="1 2">
    <name type="scientific">Aquipuribacter hungaricus</name>
    <dbReference type="NCBI Taxonomy" id="545624"/>
    <lineage>
        <taxon>Bacteria</taxon>
        <taxon>Bacillati</taxon>
        <taxon>Actinomycetota</taxon>
        <taxon>Actinomycetes</taxon>
        <taxon>Micrococcales</taxon>
        <taxon>Intrasporangiaceae</taxon>
        <taxon>Aquipuribacter</taxon>
    </lineage>
</organism>
<dbReference type="Proteomes" id="UP001595685">
    <property type="component" value="Unassembled WGS sequence"/>
</dbReference>
<accession>A0ABV7WID1</accession>
<dbReference type="RefSeq" id="WP_340295234.1">
    <property type="nucleotide sequence ID" value="NZ_JBBEOI010000219.1"/>
</dbReference>
<name>A0ABV7WID1_9MICO</name>
<protein>
    <submittedName>
        <fullName evidence="1">Uncharacterized protein</fullName>
    </submittedName>
</protein>
<sequence length="107" mass="10794">MTTSTVTPVSSTATDATVGSTRFDAASVVALAEVVDRDGLDAHAATLFALAQRASATGVSPVLVDVMLGTGEPYVARLRAFTRVGAAVASPRQHRSAVLAAGRLVAA</sequence>
<keyword evidence="2" id="KW-1185">Reference proteome</keyword>